<name>A0A5J4TXT1_9EUKA</name>
<dbReference type="CDD" id="cd00038">
    <property type="entry name" value="CAP_ED"/>
    <property type="match status" value="2"/>
</dbReference>
<dbReference type="InterPro" id="IPR014710">
    <property type="entry name" value="RmlC-like_jellyroll"/>
</dbReference>
<gene>
    <name evidence="2" type="ORF">EZS28_041565</name>
</gene>
<dbReference type="PROSITE" id="PS00889">
    <property type="entry name" value="CNMP_BINDING_2"/>
    <property type="match status" value="1"/>
</dbReference>
<dbReference type="PROSITE" id="PS50042">
    <property type="entry name" value="CNMP_BINDING_3"/>
    <property type="match status" value="2"/>
</dbReference>
<feature type="domain" description="Cyclic nucleotide-binding" evidence="1">
    <location>
        <begin position="147"/>
        <end position="191"/>
    </location>
</feature>
<feature type="non-terminal residue" evidence="2">
    <location>
        <position position="1"/>
    </location>
</feature>
<dbReference type="InterPro" id="IPR000595">
    <property type="entry name" value="cNMP-bd_dom"/>
</dbReference>
<reference evidence="2 3" key="1">
    <citation type="submission" date="2019-03" db="EMBL/GenBank/DDBJ databases">
        <title>Single cell metagenomics reveals metabolic interactions within the superorganism composed of flagellate Streblomastix strix and complex community of Bacteroidetes bacteria on its surface.</title>
        <authorList>
            <person name="Treitli S.C."/>
            <person name="Kolisko M."/>
            <person name="Husnik F."/>
            <person name="Keeling P."/>
            <person name="Hampl V."/>
        </authorList>
    </citation>
    <scope>NUCLEOTIDE SEQUENCE [LARGE SCALE GENOMIC DNA]</scope>
    <source>
        <strain evidence="2">ST1C</strain>
    </source>
</reference>
<dbReference type="OrthoDB" id="417078at2759"/>
<evidence type="ECO:0000313" key="3">
    <source>
        <dbReference type="Proteomes" id="UP000324800"/>
    </source>
</evidence>
<feature type="domain" description="Cyclic nucleotide-binding" evidence="1">
    <location>
        <begin position="1"/>
        <end position="71"/>
    </location>
</feature>
<evidence type="ECO:0000259" key="1">
    <source>
        <dbReference type="PROSITE" id="PS50042"/>
    </source>
</evidence>
<dbReference type="Gene3D" id="2.60.120.10">
    <property type="entry name" value="Jelly Rolls"/>
    <property type="match status" value="2"/>
</dbReference>
<comment type="caution">
    <text evidence="2">The sequence shown here is derived from an EMBL/GenBank/DDBJ whole genome shotgun (WGS) entry which is preliminary data.</text>
</comment>
<dbReference type="InterPro" id="IPR018490">
    <property type="entry name" value="cNMP-bd_dom_sf"/>
</dbReference>
<dbReference type="AlphaFoldDB" id="A0A5J4TXT1"/>
<dbReference type="Proteomes" id="UP000324800">
    <property type="component" value="Unassembled WGS sequence"/>
</dbReference>
<proteinExistence type="predicted"/>
<dbReference type="EMBL" id="SNRW01023568">
    <property type="protein sequence ID" value="KAA6362908.1"/>
    <property type="molecule type" value="Genomic_DNA"/>
</dbReference>
<dbReference type="PANTHER" id="PTHR23011">
    <property type="entry name" value="CYCLIC NUCLEOTIDE-BINDING DOMAIN CONTAINING PROTEIN"/>
    <property type="match status" value="1"/>
</dbReference>
<protein>
    <recommendedName>
        <fullName evidence="1">Cyclic nucleotide-binding domain-containing protein</fullName>
    </recommendedName>
</protein>
<dbReference type="PRINTS" id="PR00103">
    <property type="entry name" value="CAMPKINASE"/>
</dbReference>
<dbReference type="SUPFAM" id="SSF51206">
    <property type="entry name" value="cAMP-binding domain-like"/>
    <property type="match status" value="2"/>
</dbReference>
<evidence type="ECO:0000313" key="2">
    <source>
        <dbReference type="EMBL" id="KAA6362908.1"/>
    </source>
</evidence>
<accession>A0A5J4TXT1</accession>
<organism evidence="2 3">
    <name type="scientific">Streblomastix strix</name>
    <dbReference type="NCBI Taxonomy" id="222440"/>
    <lineage>
        <taxon>Eukaryota</taxon>
        <taxon>Metamonada</taxon>
        <taxon>Preaxostyla</taxon>
        <taxon>Oxymonadida</taxon>
        <taxon>Streblomastigidae</taxon>
        <taxon>Streblomastix</taxon>
    </lineage>
</organism>
<dbReference type="Pfam" id="PF00027">
    <property type="entry name" value="cNMP_binding"/>
    <property type="match status" value="2"/>
</dbReference>
<sequence length="243" mass="27573">FQQDDTSDAFYIIIDGSILVTKRLKEGFVRLSPGDGFGQLGILRKLPRAATCTADGDTELVKVDAADYEKLCETKHERELQERVTFLSDIAVLRHMAPDELRLMAEVMVEQEFPPLIRSLSGREMMQMPSSVVMTIPYKKIPRFVEITQIGPYDFFGELGLLNTAPRSASVIAHVPLTCLVLSKIDFGRFIAGTTLQAIKEFSRRYTPRAEITRLFCEKQKWAEYKKTLVADIVSHKQKLRTV</sequence>
<dbReference type="InterPro" id="IPR018488">
    <property type="entry name" value="cNMP-bd_CS"/>
</dbReference>
<dbReference type="PANTHER" id="PTHR23011:SF28">
    <property type="entry name" value="CYCLIC NUCLEOTIDE-BINDING DOMAIN CONTAINING PROTEIN"/>
    <property type="match status" value="1"/>
</dbReference>